<organism evidence="2 3">
    <name type="scientific">Rozella allomycis (strain CSF55)</name>
    <dbReference type="NCBI Taxonomy" id="988480"/>
    <lineage>
        <taxon>Eukaryota</taxon>
        <taxon>Fungi</taxon>
        <taxon>Fungi incertae sedis</taxon>
        <taxon>Cryptomycota</taxon>
        <taxon>Cryptomycota incertae sedis</taxon>
        <taxon>Rozella</taxon>
    </lineage>
</organism>
<evidence type="ECO:0000313" key="2">
    <source>
        <dbReference type="EMBL" id="EPZ32669.1"/>
    </source>
</evidence>
<evidence type="ECO:0000256" key="1">
    <source>
        <dbReference type="SAM" id="MobiDB-lite"/>
    </source>
</evidence>
<evidence type="ECO:0000313" key="3">
    <source>
        <dbReference type="Proteomes" id="UP000030755"/>
    </source>
</evidence>
<sequence>MEENDARPARIQTIRENNPFNASIENRQPRTPLRRSFDKVTQFTPKSRSFSMNSSYVFTKKQQYISTTSPITARSPLFSAPRSSETEIDEIESLNMLLVSATVEIDLIKLTLSQLELTILEQNNIEAKSTVYISISNK</sequence>
<gene>
    <name evidence="2" type="ORF">O9G_003797</name>
</gene>
<proteinExistence type="predicted"/>
<dbReference type="EMBL" id="KE561122">
    <property type="protein sequence ID" value="EPZ32669.1"/>
    <property type="molecule type" value="Genomic_DNA"/>
</dbReference>
<feature type="region of interest" description="Disordered" evidence="1">
    <location>
        <begin position="1"/>
        <end position="30"/>
    </location>
</feature>
<reference evidence="2 3" key="1">
    <citation type="journal article" date="2013" name="Curr. Biol.">
        <title>Shared signatures of parasitism and phylogenomics unite Cryptomycota and microsporidia.</title>
        <authorList>
            <person name="James T.Y."/>
            <person name="Pelin A."/>
            <person name="Bonen L."/>
            <person name="Ahrendt S."/>
            <person name="Sain D."/>
            <person name="Corradi N."/>
            <person name="Stajich J.E."/>
        </authorList>
    </citation>
    <scope>NUCLEOTIDE SEQUENCE [LARGE SCALE GENOMIC DNA]</scope>
    <source>
        <strain evidence="2 3">CSF55</strain>
    </source>
</reference>
<dbReference type="AlphaFoldDB" id="A0A075AVY1"/>
<feature type="compositionally biased region" description="Polar residues" evidence="1">
    <location>
        <begin position="14"/>
        <end position="26"/>
    </location>
</feature>
<keyword evidence="3" id="KW-1185">Reference proteome</keyword>
<name>A0A075AVY1_ROZAC</name>
<dbReference type="Proteomes" id="UP000030755">
    <property type="component" value="Unassembled WGS sequence"/>
</dbReference>
<accession>A0A075AVY1</accession>
<protein>
    <submittedName>
        <fullName evidence="2">Uncharacterized protein</fullName>
    </submittedName>
</protein>
<dbReference type="HOGENOM" id="CLU_1856432_0_0_1"/>